<feature type="transmembrane region" description="Helical" evidence="8">
    <location>
        <begin position="34"/>
        <end position="52"/>
    </location>
</feature>
<evidence type="ECO:0000256" key="6">
    <source>
        <dbReference type="ARBA" id="ARBA00023136"/>
    </source>
</evidence>
<keyword evidence="4 8" id="KW-0812">Transmembrane</keyword>
<dbReference type="Gene3D" id="3.40.50.10960">
    <property type="match status" value="1"/>
</dbReference>
<evidence type="ECO:0000256" key="5">
    <source>
        <dbReference type="ARBA" id="ARBA00022989"/>
    </source>
</evidence>
<dbReference type="Gene3D" id="3.10.20.310">
    <property type="entry name" value="membrane protein fhac"/>
    <property type="match status" value="1"/>
</dbReference>
<dbReference type="Pfam" id="PF03799">
    <property type="entry name" value="FtsQ_DivIB_C"/>
    <property type="match status" value="1"/>
</dbReference>
<evidence type="ECO:0000259" key="9">
    <source>
        <dbReference type="PROSITE" id="PS51779"/>
    </source>
</evidence>
<evidence type="ECO:0000256" key="4">
    <source>
        <dbReference type="ARBA" id="ARBA00022692"/>
    </source>
</evidence>
<keyword evidence="2 8" id="KW-1003">Cell membrane</keyword>
<comment type="caution">
    <text evidence="10">The sequence shown here is derived from an EMBL/GenBank/DDBJ whole genome shotgun (WGS) entry which is preliminary data.</text>
</comment>
<evidence type="ECO:0000256" key="2">
    <source>
        <dbReference type="ARBA" id="ARBA00022475"/>
    </source>
</evidence>
<name>A0ABU1J2V1_9BACL</name>
<organism evidence="10 11">
    <name type="scientific">Paenibacillus hunanensis</name>
    <dbReference type="NCBI Taxonomy" id="539262"/>
    <lineage>
        <taxon>Bacteria</taxon>
        <taxon>Bacillati</taxon>
        <taxon>Bacillota</taxon>
        <taxon>Bacilli</taxon>
        <taxon>Bacillales</taxon>
        <taxon>Paenibacillaceae</taxon>
        <taxon>Paenibacillus</taxon>
    </lineage>
</organism>
<evidence type="ECO:0000256" key="3">
    <source>
        <dbReference type="ARBA" id="ARBA00022618"/>
    </source>
</evidence>
<gene>
    <name evidence="8" type="primary">divIB</name>
    <name evidence="10" type="ORF">JOC58_003647</name>
</gene>
<dbReference type="Pfam" id="PF08478">
    <property type="entry name" value="POTRA_1"/>
    <property type="match status" value="1"/>
</dbReference>
<evidence type="ECO:0000313" key="10">
    <source>
        <dbReference type="EMBL" id="MDR6245734.1"/>
    </source>
</evidence>
<protein>
    <recommendedName>
        <fullName evidence="8">Cell division protein DivIB</fullName>
    </recommendedName>
</protein>
<evidence type="ECO:0000313" key="11">
    <source>
        <dbReference type="Proteomes" id="UP001185028"/>
    </source>
</evidence>
<comment type="similarity">
    <text evidence="8">Belongs to the FtsQ/DivIB family. DivIB subfamily.</text>
</comment>
<dbReference type="InterPro" id="IPR026580">
    <property type="entry name" value="DivIB"/>
</dbReference>
<dbReference type="InterPro" id="IPR013685">
    <property type="entry name" value="POTRA_FtsQ_type"/>
</dbReference>
<evidence type="ECO:0000256" key="7">
    <source>
        <dbReference type="ARBA" id="ARBA00023306"/>
    </source>
</evidence>
<dbReference type="PROSITE" id="PS51779">
    <property type="entry name" value="POTRA"/>
    <property type="match status" value="1"/>
</dbReference>
<evidence type="ECO:0000256" key="8">
    <source>
        <dbReference type="HAMAP-Rule" id="MF_00912"/>
    </source>
</evidence>
<dbReference type="EMBL" id="JAVDQH010000017">
    <property type="protein sequence ID" value="MDR6245734.1"/>
    <property type="molecule type" value="Genomic_DNA"/>
</dbReference>
<dbReference type="RefSeq" id="WP_188776395.1">
    <property type="nucleotide sequence ID" value="NZ_BMMB01000006.1"/>
</dbReference>
<comment type="function">
    <text evidence="8">Cell division protein that may be involved in stabilizing or promoting the assembly of the division complex.</text>
</comment>
<feature type="domain" description="POTRA" evidence="9">
    <location>
        <begin position="56"/>
        <end position="124"/>
    </location>
</feature>
<comment type="subcellular location">
    <subcellularLocation>
        <location evidence="8">Cell membrane</location>
        <topology evidence="8">Single-pass type II membrane protein</topology>
    </subcellularLocation>
    <subcellularLocation>
        <location evidence="1">Membrane</location>
    </subcellularLocation>
    <text evidence="8">Localizes to the division septum.</text>
</comment>
<keyword evidence="3 8" id="KW-0132">Cell division</keyword>
<keyword evidence="6 8" id="KW-0472">Membrane</keyword>
<proteinExistence type="inferred from homology"/>
<dbReference type="HAMAP" id="MF_00912">
    <property type="entry name" value="DivIB"/>
    <property type="match status" value="1"/>
</dbReference>
<accession>A0ABU1J2V1</accession>
<evidence type="ECO:0000256" key="1">
    <source>
        <dbReference type="ARBA" id="ARBA00004370"/>
    </source>
</evidence>
<dbReference type="PANTHER" id="PTHR37820:SF1">
    <property type="entry name" value="CELL DIVISION PROTEIN FTSQ"/>
    <property type="match status" value="1"/>
</dbReference>
<keyword evidence="5 8" id="KW-1133">Transmembrane helix</keyword>
<keyword evidence="7 8" id="KW-0131">Cell cycle</keyword>
<dbReference type="Proteomes" id="UP001185028">
    <property type="component" value="Unassembled WGS sequence"/>
</dbReference>
<keyword evidence="11" id="KW-1185">Reference proteome</keyword>
<dbReference type="PANTHER" id="PTHR37820">
    <property type="entry name" value="CELL DIVISION PROTEIN DIVIB"/>
    <property type="match status" value="1"/>
</dbReference>
<dbReference type="InterPro" id="IPR050487">
    <property type="entry name" value="FtsQ_DivIB"/>
</dbReference>
<sequence>MPKQKLIVLPKNEPSAQIGPSSKRRRGFSPRTRWIVILSILFVVALGIVFWFSPIGKISQITFTGNAFTSKEDLLSVTRLAKGDAFYGISAATIKSRLKTIPAIEDATITKEFPGKIDIHVTEYPVVAYELATSGELTAILQNGSSVRADDRGVAVEKPVLTQWADYQKEKVALCKVLGTIPNELTSDISEIMPSPTPSFPDRIMIYTRSQFEVITSISLLADKVEYLNQVIETQPPGIITMLEADSYTPFVPQDAEGEADGTGTQ</sequence>
<dbReference type="GO" id="GO:0051301">
    <property type="term" value="P:cell division"/>
    <property type="evidence" value="ECO:0007669"/>
    <property type="project" value="UniProtKB-KW"/>
</dbReference>
<dbReference type="InterPro" id="IPR034746">
    <property type="entry name" value="POTRA"/>
</dbReference>
<dbReference type="InterPro" id="IPR005548">
    <property type="entry name" value="Cell_div_FtsQ/DivIB_C"/>
</dbReference>
<reference evidence="10 11" key="1">
    <citation type="submission" date="2023-07" db="EMBL/GenBank/DDBJ databases">
        <title>Genomic Encyclopedia of Type Strains, Phase IV (KMG-IV): sequencing the most valuable type-strain genomes for metagenomic binning, comparative biology and taxonomic classification.</title>
        <authorList>
            <person name="Goeker M."/>
        </authorList>
    </citation>
    <scope>NUCLEOTIDE SEQUENCE [LARGE SCALE GENOMIC DNA]</scope>
    <source>
        <strain evidence="10 11">DSM 22170</strain>
    </source>
</reference>